<evidence type="ECO:0000256" key="7">
    <source>
        <dbReference type="ARBA" id="ARBA00022989"/>
    </source>
</evidence>
<keyword evidence="4" id="KW-0808">Transferase</keyword>
<evidence type="ECO:0000256" key="9">
    <source>
        <dbReference type="ARBA" id="ARBA00023136"/>
    </source>
</evidence>
<protein>
    <recommendedName>
        <fullName evidence="12">Cardiolipin synthase</fullName>
        <ecNumber evidence="12">2.7.8.-</ecNumber>
    </recommendedName>
</protein>
<feature type="transmembrane region" description="Helical" evidence="13">
    <location>
        <begin position="67"/>
        <end position="85"/>
    </location>
</feature>
<dbReference type="Pfam" id="PF13091">
    <property type="entry name" value="PLDc_2"/>
    <property type="match status" value="2"/>
</dbReference>
<evidence type="ECO:0000256" key="10">
    <source>
        <dbReference type="ARBA" id="ARBA00023209"/>
    </source>
</evidence>
<dbReference type="GO" id="GO:0005886">
    <property type="term" value="C:plasma membrane"/>
    <property type="evidence" value="ECO:0007669"/>
    <property type="project" value="UniProtKB-SubCell"/>
</dbReference>
<keyword evidence="11" id="KW-1208">Phospholipid metabolism</keyword>
<feature type="domain" description="PLD phosphodiesterase" evidence="14">
    <location>
        <begin position="420"/>
        <end position="447"/>
    </location>
</feature>
<dbReference type="InterPro" id="IPR027379">
    <property type="entry name" value="CLS_N"/>
</dbReference>
<dbReference type="InterPro" id="IPR025202">
    <property type="entry name" value="PLD-like_dom"/>
</dbReference>
<dbReference type="GO" id="GO:0008808">
    <property type="term" value="F:cardiolipin synthase activity"/>
    <property type="evidence" value="ECO:0007669"/>
    <property type="project" value="UniProtKB-UniRule"/>
</dbReference>
<dbReference type="NCBIfam" id="TIGR04265">
    <property type="entry name" value="bac_cardiolipin"/>
    <property type="match status" value="1"/>
</dbReference>
<comment type="subcellular location">
    <subcellularLocation>
        <location evidence="1">Cell membrane</location>
        <topology evidence="1">Multi-pass membrane protein</topology>
    </subcellularLocation>
</comment>
<dbReference type="PANTHER" id="PTHR21248">
    <property type="entry name" value="CARDIOLIPIN SYNTHASE"/>
    <property type="match status" value="1"/>
</dbReference>
<evidence type="ECO:0000256" key="11">
    <source>
        <dbReference type="ARBA" id="ARBA00023264"/>
    </source>
</evidence>
<comment type="caution">
    <text evidence="15">The sequence shown here is derived from an EMBL/GenBank/DDBJ whole genome shotgun (WGS) entry which is preliminary data.</text>
</comment>
<keyword evidence="9 13" id="KW-0472">Membrane</keyword>
<keyword evidence="7 13" id="KW-1133">Transmembrane helix</keyword>
<evidence type="ECO:0000256" key="3">
    <source>
        <dbReference type="ARBA" id="ARBA00022516"/>
    </source>
</evidence>
<evidence type="ECO:0000256" key="2">
    <source>
        <dbReference type="ARBA" id="ARBA00022475"/>
    </source>
</evidence>
<evidence type="ECO:0000313" key="15">
    <source>
        <dbReference type="EMBL" id="RGT55125.1"/>
    </source>
</evidence>
<evidence type="ECO:0000259" key="14">
    <source>
        <dbReference type="PROSITE" id="PS50035"/>
    </source>
</evidence>
<reference evidence="15 16" key="1">
    <citation type="submission" date="2018-08" db="EMBL/GenBank/DDBJ databases">
        <title>A genome reference for cultivated species of the human gut microbiota.</title>
        <authorList>
            <person name="Zou Y."/>
            <person name="Xue W."/>
            <person name="Luo G."/>
        </authorList>
    </citation>
    <scope>NUCLEOTIDE SEQUENCE [LARGE SCALE GENOMIC DNA]</scope>
    <source>
        <strain evidence="15 16">AF18-46</strain>
    </source>
</reference>
<dbReference type="EMBL" id="QRWX01000003">
    <property type="protein sequence ID" value="RGT55125.1"/>
    <property type="molecule type" value="Genomic_DNA"/>
</dbReference>
<dbReference type="Gene3D" id="3.30.870.10">
    <property type="entry name" value="Endonuclease Chain A"/>
    <property type="match status" value="2"/>
</dbReference>
<evidence type="ECO:0000256" key="6">
    <source>
        <dbReference type="ARBA" id="ARBA00022737"/>
    </source>
</evidence>
<dbReference type="SMART" id="SM00155">
    <property type="entry name" value="PLDc"/>
    <property type="match status" value="2"/>
</dbReference>
<feature type="domain" description="PLD phosphodiesterase" evidence="14">
    <location>
        <begin position="240"/>
        <end position="267"/>
    </location>
</feature>
<accession>A0A412PD16</accession>
<evidence type="ECO:0000256" key="8">
    <source>
        <dbReference type="ARBA" id="ARBA00023098"/>
    </source>
</evidence>
<keyword evidence="8" id="KW-0443">Lipid metabolism</keyword>
<name>A0A412PD16_9FIRM</name>
<dbReference type="RefSeq" id="WP_118765142.1">
    <property type="nucleotide sequence ID" value="NZ_CABJCF010000003.1"/>
</dbReference>
<organism evidence="15 16">
    <name type="scientific">Solobacterium moorei</name>
    <dbReference type="NCBI Taxonomy" id="102148"/>
    <lineage>
        <taxon>Bacteria</taxon>
        <taxon>Bacillati</taxon>
        <taxon>Bacillota</taxon>
        <taxon>Erysipelotrichia</taxon>
        <taxon>Erysipelotrichales</taxon>
        <taxon>Erysipelotrichaceae</taxon>
        <taxon>Solobacterium</taxon>
    </lineage>
</organism>
<keyword evidence="6" id="KW-0677">Repeat</keyword>
<dbReference type="EC" id="2.7.8.-" evidence="12"/>
<feature type="transmembrane region" description="Helical" evidence="13">
    <location>
        <begin position="12"/>
        <end position="32"/>
    </location>
</feature>
<dbReference type="InterPro" id="IPR001736">
    <property type="entry name" value="PLipase_D/transphosphatidylase"/>
</dbReference>
<evidence type="ECO:0000256" key="13">
    <source>
        <dbReference type="SAM" id="Phobius"/>
    </source>
</evidence>
<evidence type="ECO:0000256" key="12">
    <source>
        <dbReference type="NCBIfam" id="TIGR04265"/>
    </source>
</evidence>
<dbReference type="Proteomes" id="UP000284731">
    <property type="component" value="Unassembled WGS sequence"/>
</dbReference>
<sequence>MKKLWRVLTGRLMVVIPLILLQLGFFVILFYGSATYGTAMPVIDILALIIAIYIINRRNDPSYKIGWLLLVLAAPVIGVPLYLITGNRKVPKKLHHGTVRATRSLSDLIKTDESILDDIHNKDAKQIFHYGIRGGGFPVYEHTASTYFKSGEEWYPVFKEVLSSAKHFIFLEYFIINQGWMLDDLVALLEDKVKQGVKVVMIYDDFGALDIPIHFDKQLQKRGIETYRFNKIRPSLAALMNNRDHRKITVVDNRVAFTGGVNISDEYINRHRRFGYWKDSAIMIEGDAVWSFTCMFLGMYTYVRGTNDSIKYEQYHLLYEYPKNAKGFYQPYSDTPTDEEPFALNVHLNMIQHAKEYIYIDAPYLILTESMKTALKMAAKNGVDVRILTPHIPDKKFVFQITRGHYFDLISNGVKIYEYTPGFNHAKNMVADDKFGIVGTANTDYRSYFLHFENGVVMYDTDSVYKMKENFLEALAVSQEVTLEDVRDTVWIIKIFRAVLNVFIPLV</sequence>
<dbReference type="Pfam" id="PF13396">
    <property type="entry name" value="PLDc_N"/>
    <property type="match status" value="1"/>
</dbReference>
<evidence type="ECO:0000256" key="5">
    <source>
        <dbReference type="ARBA" id="ARBA00022692"/>
    </source>
</evidence>
<keyword evidence="2" id="KW-1003">Cell membrane</keyword>
<dbReference type="InterPro" id="IPR022924">
    <property type="entry name" value="Cardiolipin_synthase"/>
</dbReference>
<keyword evidence="3" id="KW-0444">Lipid biosynthesis</keyword>
<dbReference type="CDD" id="cd09154">
    <property type="entry name" value="PLDc_SMU_988_like_1"/>
    <property type="match status" value="1"/>
</dbReference>
<keyword evidence="10" id="KW-0594">Phospholipid biosynthesis</keyword>
<dbReference type="PANTHER" id="PTHR21248:SF22">
    <property type="entry name" value="PHOSPHOLIPASE D"/>
    <property type="match status" value="1"/>
</dbReference>
<keyword evidence="5 13" id="KW-0812">Transmembrane</keyword>
<dbReference type="GO" id="GO:0032049">
    <property type="term" value="P:cardiolipin biosynthetic process"/>
    <property type="evidence" value="ECO:0007669"/>
    <property type="project" value="UniProtKB-UniRule"/>
</dbReference>
<evidence type="ECO:0000313" key="16">
    <source>
        <dbReference type="Proteomes" id="UP000284731"/>
    </source>
</evidence>
<gene>
    <name evidence="15" type="primary">cls</name>
    <name evidence="15" type="ORF">DWX20_08205</name>
</gene>
<proteinExistence type="predicted"/>
<feature type="transmembrane region" description="Helical" evidence="13">
    <location>
        <begin position="38"/>
        <end position="55"/>
    </location>
</feature>
<evidence type="ECO:0000256" key="4">
    <source>
        <dbReference type="ARBA" id="ARBA00022679"/>
    </source>
</evidence>
<dbReference type="CDD" id="cd09160">
    <property type="entry name" value="PLDc_SMU_988_like_2"/>
    <property type="match status" value="1"/>
</dbReference>
<dbReference type="PROSITE" id="PS50035">
    <property type="entry name" value="PLD"/>
    <property type="match status" value="2"/>
</dbReference>
<dbReference type="AlphaFoldDB" id="A0A412PD16"/>
<dbReference type="SUPFAM" id="SSF56024">
    <property type="entry name" value="Phospholipase D/nuclease"/>
    <property type="match status" value="2"/>
</dbReference>
<evidence type="ECO:0000256" key="1">
    <source>
        <dbReference type="ARBA" id="ARBA00004651"/>
    </source>
</evidence>